<sequence>MRHHLSTIAACLLYNNASEDVLHVLRDCIQAKTIWTQVINRWKLADFDRLPLHEWFTCILSKPDDYIKDGEDRASRRLNIKTNNVEVVELRHGNSGTLRSNTLVSTIQHMLHLDWDVQIRKIGRDYNKATDVLARASRGAPVGETIFHSTPSVVYDLLQEDF</sequence>
<evidence type="ECO:0008006" key="3">
    <source>
        <dbReference type="Google" id="ProtNLM"/>
    </source>
</evidence>
<organism evidence="1 2">
    <name type="scientific">Hibiscus sabdariffa</name>
    <name type="common">roselle</name>
    <dbReference type="NCBI Taxonomy" id="183260"/>
    <lineage>
        <taxon>Eukaryota</taxon>
        <taxon>Viridiplantae</taxon>
        <taxon>Streptophyta</taxon>
        <taxon>Embryophyta</taxon>
        <taxon>Tracheophyta</taxon>
        <taxon>Spermatophyta</taxon>
        <taxon>Magnoliopsida</taxon>
        <taxon>eudicotyledons</taxon>
        <taxon>Gunneridae</taxon>
        <taxon>Pentapetalae</taxon>
        <taxon>rosids</taxon>
        <taxon>malvids</taxon>
        <taxon>Malvales</taxon>
        <taxon>Malvaceae</taxon>
        <taxon>Malvoideae</taxon>
        <taxon>Hibiscus</taxon>
    </lineage>
</organism>
<accession>A0ABR2RFI7</accession>
<gene>
    <name evidence="1" type="ORF">V6N11_039799</name>
</gene>
<reference evidence="1 2" key="1">
    <citation type="journal article" date="2024" name="G3 (Bethesda)">
        <title>Genome assembly of Hibiscus sabdariffa L. provides insights into metabolisms of medicinal natural products.</title>
        <authorList>
            <person name="Kim T."/>
        </authorList>
    </citation>
    <scope>NUCLEOTIDE SEQUENCE [LARGE SCALE GENOMIC DNA]</scope>
    <source>
        <strain evidence="1">TK-2024</strain>
        <tissue evidence="1">Old leaves</tissue>
    </source>
</reference>
<keyword evidence="2" id="KW-1185">Reference proteome</keyword>
<dbReference type="EMBL" id="JBBPBN010000022">
    <property type="protein sequence ID" value="KAK9011716.1"/>
    <property type="molecule type" value="Genomic_DNA"/>
</dbReference>
<name>A0ABR2RFI7_9ROSI</name>
<evidence type="ECO:0000313" key="2">
    <source>
        <dbReference type="Proteomes" id="UP001396334"/>
    </source>
</evidence>
<protein>
    <recommendedName>
        <fullName evidence="3">RNase H type-1 domain-containing protein</fullName>
    </recommendedName>
</protein>
<comment type="caution">
    <text evidence="1">The sequence shown here is derived from an EMBL/GenBank/DDBJ whole genome shotgun (WGS) entry which is preliminary data.</text>
</comment>
<evidence type="ECO:0000313" key="1">
    <source>
        <dbReference type="EMBL" id="KAK9011716.1"/>
    </source>
</evidence>
<dbReference type="Proteomes" id="UP001396334">
    <property type="component" value="Unassembled WGS sequence"/>
</dbReference>
<proteinExistence type="predicted"/>